<keyword evidence="4 8" id="KW-0808">Transferase</keyword>
<comment type="cofactor">
    <cofactor evidence="1 7">
        <name>pyridoxal 5'-phosphate</name>
        <dbReference type="ChEBI" id="CHEBI:597326"/>
    </cofactor>
</comment>
<evidence type="ECO:0000256" key="4">
    <source>
        <dbReference type="ARBA" id="ARBA00022679"/>
    </source>
</evidence>
<evidence type="ECO:0000256" key="1">
    <source>
        <dbReference type="ARBA" id="ARBA00001933"/>
    </source>
</evidence>
<evidence type="ECO:0000256" key="7">
    <source>
        <dbReference type="RuleBase" id="RU004504"/>
    </source>
</evidence>
<comment type="function">
    <text evidence="8">Catalyzes the removal of elemental sulfur and selenium atoms from L-cysteine, L-cystine, L-selenocysteine, and L-selenocystine to produce L-alanine.</text>
</comment>
<evidence type="ECO:0000256" key="2">
    <source>
        <dbReference type="ARBA" id="ARBA00010447"/>
    </source>
</evidence>
<dbReference type="GO" id="GO:0006534">
    <property type="term" value="P:cysteine metabolic process"/>
    <property type="evidence" value="ECO:0007669"/>
    <property type="project" value="UniProtKB-UniRule"/>
</dbReference>
<dbReference type="Pfam" id="PF00266">
    <property type="entry name" value="Aminotran_5"/>
    <property type="match status" value="1"/>
</dbReference>
<dbReference type="InterPro" id="IPR015421">
    <property type="entry name" value="PyrdxlP-dep_Trfase_major"/>
</dbReference>
<gene>
    <name evidence="10" type="ORF">J3U87_18925</name>
</gene>
<dbReference type="Gene3D" id="3.40.640.10">
    <property type="entry name" value="Type I PLP-dependent aspartate aminotransferase-like (Major domain)"/>
    <property type="match status" value="1"/>
</dbReference>
<dbReference type="PANTHER" id="PTHR43586:SF8">
    <property type="entry name" value="CYSTEINE DESULFURASE 1, CHLOROPLASTIC"/>
    <property type="match status" value="1"/>
</dbReference>
<dbReference type="EMBL" id="CP071793">
    <property type="protein sequence ID" value="QTD54410.1"/>
    <property type="molecule type" value="Genomic_DNA"/>
</dbReference>
<dbReference type="PANTHER" id="PTHR43586">
    <property type="entry name" value="CYSTEINE DESULFURASE"/>
    <property type="match status" value="1"/>
</dbReference>
<dbReference type="NCBIfam" id="TIGR01979">
    <property type="entry name" value="sufS"/>
    <property type="match status" value="1"/>
</dbReference>
<keyword evidence="11" id="KW-1185">Reference proteome</keyword>
<reference evidence="10" key="1">
    <citation type="submission" date="2021-03" db="EMBL/GenBank/DDBJ databases">
        <title>Acanthopleuribacteraceae sp. M133.</title>
        <authorList>
            <person name="Wang G."/>
        </authorList>
    </citation>
    <scope>NUCLEOTIDE SEQUENCE</scope>
    <source>
        <strain evidence="10">M133</strain>
    </source>
</reference>
<dbReference type="Gene3D" id="3.90.1150.10">
    <property type="entry name" value="Aspartate Aminotransferase, domain 1"/>
    <property type="match status" value="1"/>
</dbReference>
<dbReference type="PROSITE" id="PS00595">
    <property type="entry name" value="AA_TRANSFER_CLASS_5"/>
    <property type="match status" value="1"/>
</dbReference>
<evidence type="ECO:0000313" key="11">
    <source>
        <dbReference type="Proteomes" id="UP000663929"/>
    </source>
</evidence>
<proteinExistence type="inferred from homology"/>
<dbReference type="Proteomes" id="UP000663929">
    <property type="component" value="Chromosome"/>
</dbReference>
<dbReference type="GO" id="GO:0030170">
    <property type="term" value="F:pyridoxal phosphate binding"/>
    <property type="evidence" value="ECO:0007669"/>
    <property type="project" value="UniProtKB-UniRule"/>
</dbReference>
<accession>A0A8A4TY35</accession>
<evidence type="ECO:0000313" key="10">
    <source>
        <dbReference type="EMBL" id="QTD54410.1"/>
    </source>
</evidence>
<evidence type="ECO:0000256" key="5">
    <source>
        <dbReference type="ARBA" id="ARBA00022898"/>
    </source>
</evidence>
<organism evidence="10 11">
    <name type="scientific">Sulfidibacter corallicola</name>
    <dbReference type="NCBI Taxonomy" id="2818388"/>
    <lineage>
        <taxon>Bacteria</taxon>
        <taxon>Pseudomonadati</taxon>
        <taxon>Acidobacteriota</taxon>
        <taxon>Holophagae</taxon>
        <taxon>Acanthopleuribacterales</taxon>
        <taxon>Acanthopleuribacteraceae</taxon>
        <taxon>Sulfidibacter</taxon>
    </lineage>
</organism>
<dbReference type="AlphaFoldDB" id="A0A8A4TY35"/>
<dbReference type="GO" id="GO:0031071">
    <property type="term" value="F:cysteine desulfurase activity"/>
    <property type="evidence" value="ECO:0007669"/>
    <property type="project" value="UniProtKB-UniRule"/>
</dbReference>
<dbReference type="InterPro" id="IPR015422">
    <property type="entry name" value="PyrdxlP-dep_Trfase_small"/>
</dbReference>
<dbReference type="InterPro" id="IPR015424">
    <property type="entry name" value="PyrdxlP-dep_Trfase"/>
</dbReference>
<dbReference type="SUPFAM" id="SSF53383">
    <property type="entry name" value="PLP-dependent transferases"/>
    <property type="match status" value="1"/>
</dbReference>
<name>A0A8A4TY35_SULCO</name>
<evidence type="ECO:0000256" key="6">
    <source>
        <dbReference type="ARBA" id="ARBA00050776"/>
    </source>
</evidence>
<dbReference type="EC" id="2.8.1.7" evidence="3 8"/>
<dbReference type="KEGG" id="scor:J3U87_18925"/>
<dbReference type="InterPro" id="IPR020578">
    <property type="entry name" value="Aminotrans_V_PyrdxlP_BS"/>
</dbReference>
<feature type="domain" description="Aminotransferase class V" evidence="9">
    <location>
        <begin position="28"/>
        <end position="397"/>
    </location>
</feature>
<dbReference type="CDD" id="cd06453">
    <property type="entry name" value="SufS_like"/>
    <property type="match status" value="1"/>
</dbReference>
<comment type="catalytic activity">
    <reaction evidence="6 8">
        <text>(sulfur carrier)-H + L-cysteine = (sulfur carrier)-SH + L-alanine</text>
        <dbReference type="Rhea" id="RHEA:43892"/>
        <dbReference type="Rhea" id="RHEA-COMP:14737"/>
        <dbReference type="Rhea" id="RHEA-COMP:14739"/>
        <dbReference type="ChEBI" id="CHEBI:29917"/>
        <dbReference type="ChEBI" id="CHEBI:35235"/>
        <dbReference type="ChEBI" id="CHEBI:57972"/>
        <dbReference type="ChEBI" id="CHEBI:64428"/>
        <dbReference type="EC" id="2.8.1.7"/>
    </reaction>
</comment>
<dbReference type="InterPro" id="IPR000192">
    <property type="entry name" value="Aminotrans_V_dom"/>
</dbReference>
<comment type="similarity">
    <text evidence="2 8">Belongs to the class-V pyridoxal-phosphate-dependent aminotransferase family. Csd subfamily.</text>
</comment>
<keyword evidence="5 8" id="KW-0663">Pyridoxal phosphate</keyword>
<evidence type="ECO:0000259" key="9">
    <source>
        <dbReference type="Pfam" id="PF00266"/>
    </source>
</evidence>
<evidence type="ECO:0000256" key="8">
    <source>
        <dbReference type="RuleBase" id="RU004506"/>
    </source>
</evidence>
<evidence type="ECO:0000256" key="3">
    <source>
        <dbReference type="ARBA" id="ARBA00012239"/>
    </source>
</evidence>
<dbReference type="InterPro" id="IPR010970">
    <property type="entry name" value="Cys_dSase_SufS"/>
</dbReference>
<protein>
    <recommendedName>
        <fullName evidence="3 8">Cysteine desulfurase</fullName>
        <ecNumber evidence="3 8">2.8.1.7</ecNumber>
    </recommendedName>
</protein>
<sequence>MKGTTYDVARIREDFPILRREVNGHPLVYLDNAASAQKPQVVIDTLDEYYREHNANVHRGLHTLSEEATTAYEEGREVSRRFINAGSLEEVIFVRGTTEGINLVAQSYGRTHLQRGDEVLITYMEHHSNIVPWQIVCEQTGATLKVCPIDEHGQLVWESFEALVGARTKIVAFAHISNALGTINPVRRMVEKAHEVGAVTVIDGAQAAPHLRIDVQALDCDFYTFSGHKMFAPTGVGVLYGKKHLLEAMPPWQGGGDMIKTVSFERTVYNALPYKFEAGTPIIAGVIGMAAAMRYLEEVGLDRIAAYEAELLEYGTRRLQEIPGLRLIGTASQKAGVLSFVMDVAHPHDIGTILSHEGVAVRTGHHCAQPLMDFFQVPATVRASLALYNDRDDLDALVRGLEKVRRLFA</sequence>